<dbReference type="eggNOG" id="COG2814">
    <property type="taxonomic scope" value="Bacteria"/>
</dbReference>
<name>A6VWU8_MARMS</name>
<feature type="transmembrane region" description="Helical" evidence="6">
    <location>
        <begin position="174"/>
        <end position="197"/>
    </location>
</feature>
<keyword evidence="4 6" id="KW-1133">Transmembrane helix</keyword>
<dbReference type="PROSITE" id="PS50850">
    <property type="entry name" value="MFS"/>
    <property type="match status" value="1"/>
</dbReference>
<evidence type="ECO:0000256" key="6">
    <source>
        <dbReference type="SAM" id="Phobius"/>
    </source>
</evidence>
<feature type="transmembrane region" description="Helical" evidence="6">
    <location>
        <begin position="491"/>
        <end position="515"/>
    </location>
</feature>
<dbReference type="STRING" id="400668.Mmwyl1_2005"/>
<evidence type="ECO:0000259" key="7">
    <source>
        <dbReference type="PROSITE" id="PS50850"/>
    </source>
</evidence>
<evidence type="ECO:0000256" key="2">
    <source>
        <dbReference type="ARBA" id="ARBA00022448"/>
    </source>
</evidence>
<dbReference type="InterPro" id="IPR020846">
    <property type="entry name" value="MFS_dom"/>
</dbReference>
<gene>
    <name evidence="8" type="ordered locus">Mmwyl1_2005</name>
</gene>
<dbReference type="Pfam" id="PF07690">
    <property type="entry name" value="MFS_1"/>
    <property type="match status" value="1"/>
</dbReference>
<feature type="transmembrane region" description="Helical" evidence="6">
    <location>
        <begin position="346"/>
        <end position="364"/>
    </location>
</feature>
<feature type="transmembrane region" description="Helical" evidence="6">
    <location>
        <begin position="83"/>
        <end position="102"/>
    </location>
</feature>
<dbReference type="GO" id="GO:0022857">
    <property type="term" value="F:transmembrane transporter activity"/>
    <property type="evidence" value="ECO:0007669"/>
    <property type="project" value="InterPro"/>
</dbReference>
<keyword evidence="3 6" id="KW-0812">Transmembrane</keyword>
<feature type="transmembrane region" description="Helical" evidence="6">
    <location>
        <begin position="55"/>
        <end position="71"/>
    </location>
</feature>
<comment type="subcellular location">
    <subcellularLocation>
        <location evidence="1">Membrane</location>
        <topology evidence="1">Multi-pass membrane protein</topology>
    </subcellularLocation>
</comment>
<dbReference type="Gene3D" id="1.20.1250.20">
    <property type="entry name" value="MFS general substrate transporter like domains"/>
    <property type="match status" value="1"/>
</dbReference>
<evidence type="ECO:0000256" key="1">
    <source>
        <dbReference type="ARBA" id="ARBA00004141"/>
    </source>
</evidence>
<accession>A6VWU8</accession>
<evidence type="ECO:0000256" key="4">
    <source>
        <dbReference type="ARBA" id="ARBA00022989"/>
    </source>
</evidence>
<evidence type="ECO:0000256" key="3">
    <source>
        <dbReference type="ARBA" id="ARBA00022692"/>
    </source>
</evidence>
<keyword evidence="2" id="KW-0813">Transport</keyword>
<protein>
    <submittedName>
        <fullName evidence="8">Major facilitator superfamily MFS_1</fullName>
    </submittedName>
</protein>
<evidence type="ECO:0000256" key="5">
    <source>
        <dbReference type="ARBA" id="ARBA00023136"/>
    </source>
</evidence>
<feature type="transmembrane region" description="Helical" evidence="6">
    <location>
        <begin position="318"/>
        <end position="337"/>
    </location>
</feature>
<dbReference type="GO" id="GO:0016020">
    <property type="term" value="C:membrane"/>
    <property type="evidence" value="ECO:0007669"/>
    <property type="project" value="UniProtKB-SubCell"/>
</dbReference>
<feature type="transmembrane region" description="Helical" evidence="6">
    <location>
        <begin position="416"/>
        <end position="435"/>
    </location>
</feature>
<sequence length="521" mass="57584">MIRRITQHKLVPAPSHEWLMLATIFLLMLLNFMQTGMVVFSAAPLMGELGVSPQEYSLVTAAYACVAVVTISKQRWLVERIGWKYYMLGSIFIFCIGCLVGYNCSTFNGFLTAYVIMGFGGASFMTGARLIINLFPPSPLRLSGIKAYAYGLTIGMAVSPFLAAHLFLDSSWHGLFLVLMFVSLLAAISGAFCLPGIPPENETRSQSHPFILMALAAGSFLMLYGFQHVKYDFFSNTMLVSVFILLGLTSLYYFLRSMVRHHENSPLLSMKSIFGSPLYRRGVLLFFVCYLIMGSNNYLIPQILSNGLGIGWGTIGNWYALGQGFAVVSLFLVMLVLPKKPHGKKFYVVGFLSLALYGFLMSRLTPNASLQSYIVPSLCAFMFFTVLVQGTVASKAFTELQHDETMFSHAQQVKNMLSQMSMALGISLATIGLQWRSTVHYSILNQHVASNDPIFMATLKQVANAYGPQVSSSFANNAAMGWISQHVKQNAVLLSGIDYFFLLMVVGLIGAIVMAKQKRLN</sequence>
<organism evidence="8">
    <name type="scientific">Marinomonas sp. (strain MWYL1)</name>
    <dbReference type="NCBI Taxonomy" id="400668"/>
    <lineage>
        <taxon>Bacteria</taxon>
        <taxon>Pseudomonadati</taxon>
        <taxon>Pseudomonadota</taxon>
        <taxon>Gammaproteobacteria</taxon>
        <taxon>Oceanospirillales</taxon>
        <taxon>Oceanospirillaceae</taxon>
        <taxon>Marinomonas</taxon>
    </lineage>
</organism>
<dbReference type="AlphaFoldDB" id="A6VWU8"/>
<feature type="transmembrane region" description="Helical" evidence="6">
    <location>
        <begin position="21"/>
        <end position="43"/>
    </location>
</feature>
<feature type="transmembrane region" description="Helical" evidence="6">
    <location>
        <begin position="147"/>
        <end position="168"/>
    </location>
</feature>
<feature type="transmembrane region" description="Helical" evidence="6">
    <location>
        <begin position="114"/>
        <end position="135"/>
    </location>
</feature>
<dbReference type="HOGENOM" id="CLU_000960_32_1_6"/>
<dbReference type="InterPro" id="IPR036259">
    <property type="entry name" value="MFS_trans_sf"/>
</dbReference>
<feature type="domain" description="Major facilitator superfamily (MFS) profile" evidence="7">
    <location>
        <begin position="20"/>
        <end position="519"/>
    </location>
</feature>
<dbReference type="PANTHER" id="PTHR42718">
    <property type="entry name" value="MAJOR FACILITATOR SUPERFAMILY MULTIDRUG TRANSPORTER MFSC"/>
    <property type="match status" value="1"/>
</dbReference>
<feature type="transmembrane region" description="Helical" evidence="6">
    <location>
        <begin position="209"/>
        <end position="227"/>
    </location>
</feature>
<dbReference type="PANTHER" id="PTHR42718:SF9">
    <property type="entry name" value="MAJOR FACILITATOR SUPERFAMILY MULTIDRUG TRANSPORTER MFSC"/>
    <property type="match status" value="1"/>
</dbReference>
<feature type="transmembrane region" description="Helical" evidence="6">
    <location>
        <begin position="233"/>
        <end position="255"/>
    </location>
</feature>
<reference evidence="8" key="1">
    <citation type="submission" date="2007-06" db="EMBL/GenBank/DDBJ databases">
        <title>Complete sequence of Marinomonas sp. MWYL1.</title>
        <authorList>
            <consortium name="US DOE Joint Genome Institute"/>
            <person name="Copeland A."/>
            <person name="Lucas S."/>
            <person name="Lapidus A."/>
            <person name="Barry K."/>
            <person name="Glavina del Rio T."/>
            <person name="Dalin E."/>
            <person name="Tice H."/>
            <person name="Pitluck S."/>
            <person name="Kiss H."/>
            <person name="Brettin T."/>
            <person name="Bruce D."/>
            <person name="Detter J.C."/>
            <person name="Han C."/>
            <person name="Schmutz J."/>
            <person name="Larimer F."/>
            <person name="Land M."/>
            <person name="Hauser L."/>
            <person name="Kyrpides N."/>
            <person name="Kim E."/>
            <person name="Johnston A.W.B."/>
            <person name="Todd J.D."/>
            <person name="Rogers R."/>
            <person name="Wexler M."/>
            <person name="Bond P.L."/>
            <person name="Li Y."/>
            <person name="Richardson P."/>
        </authorList>
    </citation>
    <scope>NUCLEOTIDE SEQUENCE [LARGE SCALE GENOMIC DNA]</scope>
    <source>
        <strain evidence="8">MWYL1</strain>
    </source>
</reference>
<dbReference type="EMBL" id="CP000749">
    <property type="protein sequence ID" value="ABR70927.1"/>
    <property type="molecule type" value="Genomic_DNA"/>
</dbReference>
<feature type="transmembrane region" description="Helical" evidence="6">
    <location>
        <begin position="370"/>
        <end position="388"/>
    </location>
</feature>
<dbReference type="KEGG" id="mmw:Mmwyl1_2005"/>
<feature type="transmembrane region" description="Helical" evidence="6">
    <location>
        <begin position="278"/>
        <end position="298"/>
    </location>
</feature>
<dbReference type="InterPro" id="IPR011701">
    <property type="entry name" value="MFS"/>
</dbReference>
<keyword evidence="5 6" id="KW-0472">Membrane</keyword>
<dbReference type="SUPFAM" id="SSF103473">
    <property type="entry name" value="MFS general substrate transporter"/>
    <property type="match status" value="1"/>
</dbReference>
<evidence type="ECO:0000313" key="8">
    <source>
        <dbReference type="EMBL" id="ABR70927.1"/>
    </source>
</evidence>
<proteinExistence type="predicted"/>
<dbReference type="OrthoDB" id="8581632at2"/>